<reference evidence="1" key="1">
    <citation type="journal article" date="2014" name="Int. J. Syst. Evol. Microbiol.">
        <title>Complete genome sequence of Corynebacterium casei LMG S-19264T (=DSM 44701T), isolated from a smear-ripened cheese.</title>
        <authorList>
            <consortium name="US DOE Joint Genome Institute (JGI-PGF)"/>
            <person name="Walter F."/>
            <person name="Albersmeier A."/>
            <person name="Kalinowski J."/>
            <person name="Ruckert C."/>
        </authorList>
    </citation>
    <scope>NUCLEOTIDE SEQUENCE</scope>
    <source>
        <strain evidence="1">CGMCC 1.15082</strain>
    </source>
</reference>
<comment type="caution">
    <text evidence="1">The sequence shown here is derived from an EMBL/GenBank/DDBJ whole genome shotgun (WGS) entry which is preliminary data.</text>
</comment>
<dbReference type="EMBL" id="BMHH01000008">
    <property type="protein sequence ID" value="GGA94403.1"/>
    <property type="molecule type" value="Genomic_DNA"/>
</dbReference>
<evidence type="ECO:0000313" key="1">
    <source>
        <dbReference type="EMBL" id="GGA94403.1"/>
    </source>
</evidence>
<accession>A0A916SDF2</accession>
<name>A0A916SDF2_9HYPH</name>
<reference evidence="1" key="2">
    <citation type="submission" date="2020-09" db="EMBL/GenBank/DDBJ databases">
        <authorList>
            <person name="Sun Q."/>
            <person name="Zhou Y."/>
        </authorList>
    </citation>
    <scope>NUCLEOTIDE SEQUENCE</scope>
    <source>
        <strain evidence="1">CGMCC 1.15082</strain>
    </source>
</reference>
<dbReference type="AlphaFoldDB" id="A0A916SDF2"/>
<protein>
    <submittedName>
        <fullName evidence="1">Uncharacterized protein</fullName>
    </submittedName>
</protein>
<evidence type="ECO:0000313" key="2">
    <source>
        <dbReference type="Proteomes" id="UP000646478"/>
    </source>
</evidence>
<gene>
    <name evidence="1" type="ORF">GCM10011491_23340</name>
</gene>
<keyword evidence="2" id="KW-1185">Reference proteome</keyword>
<organism evidence="1 2">
    <name type="scientific">Brucella endophytica</name>
    <dbReference type="NCBI Taxonomy" id="1963359"/>
    <lineage>
        <taxon>Bacteria</taxon>
        <taxon>Pseudomonadati</taxon>
        <taxon>Pseudomonadota</taxon>
        <taxon>Alphaproteobacteria</taxon>
        <taxon>Hyphomicrobiales</taxon>
        <taxon>Brucellaceae</taxon>
        <taxon>Brucella/Ochrobactrum group</taxon>
        <taxon>Brucella</taxon>
    </lineage>
</organism>
<sequence>MPGSFTLNKGLDRCARTLPKPQKNVIMAVEHGNQRGIGHSKILVETWREAISSTGRHGRIGTQMQTAHNPSENWNWAYAGLAVKTSSKIQLR</sequence>
<dbReference type="Proteomes" id="UP000646478">
    <property type="component" value="Unassembled WGS sequence"/>
</dbReference>
<proteinExistence type="predicted"/>